<feature type="transmembrane region" description="Helical" evidence="2">
    <location>
        <begin position="203"/>
        <end position="221"/>
    </location>
</feature>
<evidence type="ECO:0000256" key="2">
    <source>
        <dbReference type="SAM" id="Phobius"/>
    </source>
</evidence>
<feature type="transmembrane region" description="Helical" evidence="2">
    <location>
        <begin position="86"/>
        <end position="106"/>
    </location>
</feature>
<keyword evidence="2" id="KW-0812">Transmembrane</keyword>
<evidence type="ECO:0000256" key="1">
    <source>
        <dbReference type="SAM" id="MobiDB-lite"/>
    </source>
</evidence>
<sequence>MSRKHRKTQKQKKAAKNRASNANEKETFADGEYRARSQQAREFSDEMYRRLELQRLNCQAWEAYVQEEVDIYTGSGAYNIILKESLGVLATLGVLLVLLFTDEVFIKLFEFQSHSNAIFSVVYLFCCGNTGIALSMHAYNGQIWASIAADGLPFLRSARPIYYGLHPQGILPSSQRNPFSKRVDKYGPWNTVIAPLRILFLKFLSKFSFIILYFPFLVFWLLSRSYDAFPTQWWTIVGALGTFTGILKLCHSFLGEPIKEDDRMAEEHMLYHMFWRGLGFSS</sequence>
<accession>A0ABQ8V5N9</accession>
<organism evidence="3 4">
    <name type="scientific">Lentinula lateritia</name>
    <dbReference type="NCBI Taxonomy" id="40482"/>
    <lineage>
        <taxon>Eukaryota</taxon>
        <taxon>Fungi</taxon>
        <taxon>Dikarya</taxon>
        <taxon>Basidiomycota</taxon>
        <taxon>Agaricomycotina</taxon>
        <taxon>Agaricomycetes</taxon>
        <taxon>Agaricomycetidae</taxon>
        <taxon>Agaricales</taxon>
        <taxon>Marasmiineae</taxon>
        <taxon>Omphalotaceae</taxon>
        <taxon>Lentinula</taxon>
    </lineage>
</organism>
<name>A0ABQ8V5N9_9AGAR</name>
<comment type="caution">
    <text evidence="3">The sequence shown here is derived from an EMBL/GenBank/DDBJ whole genome shotgun (WGS) entry which is preliminary data.</text>
</comment>
<feature type="compositionally biased region" description="Basic and acidic residues" evidence="1">
    <location>
        <begin position="23"/>
        <end position="33"/>
    </location>
</feature>
<keyword evidence="4" id="KW-1185">Reference proteome</keyword>
<gene>
    <name evidence="3" type="ORF">C8R41DRAFT_846786</name>
</gene>
<proteinExistence type="predicted"/>
<dbReference type="EMBL" id="JANVFT010000073">
    <property type="protein sequence ID" value="KAJ4475831.1"/>
    <property type="molecule type" value="Genomic_DNA"/>
</dbReference>
<reference evidence="3" key="1">
    <citation type="submission" date="2022-08" db="EMBL/GenBank/DDBJ databases">
        <title>A Global Phylogenomic Analysis of the Shiitake Genus Lentinula.</title>
        <authorList>
            <consortium name="DOE Joint Genome Institute"/>
            <person name="Sierra-Patev S."/>
            <person name="Min B."/>
            <person name="Naranjo-Ortiz M."/>
            <person name="Looney B."/>
            <person name="Konkel Z."/>
            <person name="Slot J.C."/>
            <person name="Sakamoto Y."/>
            <person name="Steenwyk J.L."/>
            <person name="Rokas A."/>
            <person name="Carro J."/>
            <person name="Camarero S."/>
            <person name="Ferreira P."/>
            <person name="Molpeceres G."/>
            <person name="Ruiz-Duenas F.J."/>
            <person name="Serrano A."/>
            <person name="Henrissat B."/>
            <person name="Drula E."/>
            <person name="Hughes K.W."/>
            <person name="Mata J.L."/>
            <person name="Ishikawa N.K."/>
            <person name="Vargas-Isla R."/>
            <person name="Ushijima S."/>
            <person name="Smith C.A."/>
            <person name="Ahrendt S."/>
            <person name="Andreopoulos W."/>
            <person name="He G."/>
            <person name="Labutti K."/>
            <person name="Lipzen A."/>
            <person name="Ng V."/>
            <person name="Riley R."/>
            <person name="Sandor L."/>
            <person name="Barry K."/>
            <person name="Martinez A.T."/>
            <person name="Xiao Y."/>
            <person name="Gibbons J.G."/>
            <person name="Terashima K."/>
            <person name="Grigoriev I.V."/>
            <person name="Hibbett D.S."/>
        </authorList>
    </citation>
    <scope>NUCLEOTIDE SEQUENCE</scope>
    <source>
        <strain evidence="3">RHP3577 ss4</strain>
    </source>
</reference>
<evidence type="ECO:0000313" key="4">
    <source>
        <dbReference type="Proteomes" id="UP001150217"/>
    </source>
</evidence>
<keyword evidence="2" id="KW-0472">Membrane</keyword>
<feature type="compositionally biased region" description="Basic residues" evidence="1">
    <location>
        <begin position="1"/>
        <end position="16"/>
    </location>
</feature>
<protein>
    <submittedName>
        <fullName evidence="3">Uncharacterized protein</fullName>
    </submittedName>
</protein>
<feature type="region of interest" description="Disordered" evidence="1">
    <location>
        <begin position="1"/>
        <end position="33"/>
    </location>
</feature>
<evidence type="ECO:0000313" key="3">
    <source>
        <dbReference type="EMBL" id="KAJ4475831.1"/>
    </source>
</evidence>
<keyword evidence="2" id="KW-1133">Transmembrane helix</keyword>
<feature type="transmembrane region" description="Helical" evidence="2">
    <location>
        <begin position="233"/>
        <end position="254"/>
    </location>
</feature>
<dbReference type="Proteomes" id="UP001150217">
    <property type="component" value="Unassembled WGS sequence"/>
</dbReference>
<feature type="transmembrane region" description="Helical" evidence="2">
    <location>
        <begin position="118"/>
        <end position="139"/>
    </location>
</feature>